<dbReference type="InterPro" id="IPR013087">
    <property type="entry name" value="Znf_C2H2_type"/>
</dbReference>
<feature type="domain" description="C2H2-type" evidence="2">
    <location>
        <begin position="73"/>
        <end position="98"/>
    </location>
</feature>
<accession>A0A427XCL9</accession>
<organism evidence="3 4">
    <name type="scientific">Apiotrichum porosum</name>
    <dbReference type="NCBI Taxonomy" id="105984"/>
    <lineage>
        <taxon>Eukaryota</taxon>
        <taxon>Fungi</taxon>
        <taxon>Dikarya</taxon>
        <taxon>Basidiomycota</taxon>
        <taxon>Agaricomycotina</taxon>
        <taxon>Tremellomycetes</taxon>
        <taxon>Trichosporonales</taxon>
        <taxon>Trichosporonaceae</taxon>
        <taxon>Apiotrichum</taxon>
    </lineage>
</organism>
<dbReference type="Proteomes" id="UP000279236">
    <property type="component" value="Unassembled WGS sequence"/>
</dbReference>
<gene>
    <name evidence="3" type="ORF">EHS24_005471</name>
</gene>
<dbReference type="STRING" id="105984.A0A427XCL9"/>
<name>A0A427XCL9_9TREE</name>
<evidence type="ECO:0000259" key="2">
    <source>
        <dbReference type="SMART" id="SM00355"/>
    </source>
</evidence>
<dbReference type="EMBL" id="RSCE01000023">
    <property type="protein sequence ID" value="RSH76586.1"/>
    <property type="molecule type" value="Genomic_DNA"/>
</dbReference>
<sequence length="472" mass="53165">MGLVPELLPPPQFPVGLPPAGSRVGLHPNIGRCPLRGCPLKGAAANPGHILLHARRNLAALFHIEYTKITNVSRCPFVDCEDGPFQNVDDLAWHLAKHCATATSKNGFVCGIKTIHGVFGVQLHERPLAEQHLERSHGFLSYTGHDMPLTVVRYCEFCHQWVFGRSTALQNDHMRSHLPLVPTLLQDSQCCDGSIPMRRLCPFCLGDTTLFAFDRLRTFSDQKEQGLHTAQHIAVMEDDKTVSCPFTSCNEHDLSPTALMGHLVQQHSLRHICKDGVMPNDLSGLVSRKSTQQPPPSITCRHVDCPVTHHNRQWMEQHERQPHTACRDCSLNSTSDLHEQEDHLSSHHGTAPSHDQLEHELQLLDAFYIELGPTAFEGRLGFIHNLLPQYHPETLKHLINTNLDRWRRMNVEVLRPRLAQMYQTMEDEGRMLTREQVMGMGYGALRRTAVAEDSENADDEKDEKGKGKAKTT</sequence>
<feature type="domain" description="C2H2-type" evidence="2">
    <location>
        <begin position="242"/>
        <end position="267"/>
    </location>
</feature>
<keyword evidence="4" id="KW-1185">Reference proteome</keyword>
<dbReference type="OrthoDB" id="5400577at2759"/>
<dbReference type="AlphaFoldDB" id="A0A427XCL9"/>
<feature type="region of interest" description="Disordered" evidence="1">
    <location>
        <begin position="448"/>
        <end position="472"/>
    </location>
</feature>
<dbReference type="GeneID" id="39590014"/>
<feature type="compositionally biased region" description="Acidic residues" evidence="1">
    <location>
        <begin position="452"/>
        <end position="461"/>
    </location>
</feature>
<evidence type="ECO:0000313" key="3">
    <source>
        <dbReference type="EMBL" id="RSH76586.1"/>
    </source>
</evidence>
<protein>
    <recommendedName>
        <fullName evidence="2">C2H2-type domain-containing protein</fullName>
    </recommendedName>
</protein>
<feature type="domain" description="C2H2-type" evidence="2">
    <location>
        <begin position="298"/>
        <end position="323"/>
    </location>
</feature>
<reference evidence="3 4" key="1">
    <citation type="submission" date="2018-11" db="EMBL/GenBank/DDBJ databases">
        <title>Genome sequence of Apiotrichum porosum DSM 27194.</title>
        <authorList>
            <person name="Aliyu H."/>
            <person name="Gorte O."/>
            <person name="Ochsenreither K."/>
        </authorList>
    </citation>
    <scope>NUCLEOTIDE SEQUENCE [LARGE SCALE GENOMIC DNA]</scope>
    <source>
        <strain evidence="3 4">DSM 27194</strain>
    </source>
</reference>
<proteinExistence type="predicted"/>
<feature type="domain" description="C2H2-type" evidence="2">
    <location>
        <begin position="324"/>
        <end position="347"/>
    </location>
</feature>
<evidence type="ECO:0000313" key="4">
    <source>
        <dbReference type="Proteomes" id="UP000279236"/>
    </source>
</evidence>
<evidence type="ECO:0000256" key="1">
    <source>
        <dbReference type="SAM" id="MobiDB-lite"/>
    </source>
</evidence>
<comment type="caution">
    <text evidence="3">The sequence shown here is derived from an EMBL/GenBank/DDBJ whole genome shotgun (WGS) entry which is preliminary data.</text>
</comment>
<feature type="domain" description="C2H2-type" evidence="2">
    <location>
        <begin position="153"/>
        <end position="177"/>
    </location>
</feature>
<dbReference type="RefSeq" id="XP_028471733.1">
    <property type="nucleotide sequence ID" value="XM_028620994.1"/>
</dbReference>
<dbReference type="SMART" id="SM00355">
    <property type="entry name" value="ZnF_C2H2"/>
    <property type="match status" value="5"/>
</dbReference>